<evidence type="ECO:0000256" key="4">
    <source>
        <dbReference type="ARBA" id="ARBA00022692"/>
    </source>
</evidence>
<evidence type="ECO:0000313" key="11">
    <source>
        <dbReference type="EMBL" id="TCS95913.1"/>
    </source>
</evidence>
<feature type="transmembrane region" description="Helical" evidence="10">
    <location>
        <begin position="36"/>
        <end position="58"/>
    </location>
</feature>
<reference evidence="11 12" key="1">
    <citation type="submission" date="2019-03" db="EMBL/GenBank/DDBJ databases">
        <title>Genomic Encyclopedia of Type Strains, Phase IV (KMG-IV): sequencing the most valuable type-strain genomes for metagenomic binning, comparative biology and taxonomic classification.</title>
        <authorList>
            <person name="Goeker M."/>
        </authorList>
    </citation>
    <scope>NUCLEOTIDE SEQUENCE [LARGE SCALE GENOMIC DNA]</scope>
    <source>
        <strain evidence="11 12">DSM 45707</strain>
    </source>
</reference>
<feature type="transmembrane region" description="Helical" evidence="10">
    <location>
        <begin position="143"/>
        <end position="160"/>
    </location>
</feature>
<sequence length="175" mass="19564">MSFIIIISVAYVIGAMPLDRWFIASSTSIYVVNPRGFIFVIIIDIFKGMIATLIALFVVGWWGAYIAAIIVVLGSMYSIFLGFQGGKGIAVAAGALFIISPFLILIGIFIYIFSLLLTRYLFFSTLFTVISLLGLGIIMAVHFSVWIVIFCLGCLVLFHLKPSWKIHPRWKNPFR</sequence>
<evidence type="ECO:0000256" key="5">
    <source>
        <dbReference type="ARBA" id="ARBA00022989"/>
    </source>
</evidence>
<dbReference type="AlphaFoldDB" id="A0A4R3L7Z5"/>
<dbReference type="PANTHER" id="PTHR30309:SF0">
    <property type="entry name" value="GLYCEROL-3-PHOSPHATE ACYLTRANSFERASE-RELATED"/>
    <property type="match status" value="1"/>
</dbReference>
<comment type="caution">
    <text evidence="11">The sequence shown here is derived from an EMBL/GenBank/DDBJ whole genome shotgun (WGS) entry which is preliminary data.</text>
</comment>
<dbReference type="RefSeq" id="WP_165875822.1">
    <property type="nucleotide sequence ID" value="NZ_SMAG01000002.1"/>
</dbReference>
<evidence type="ECO:0000256" key="7">
    <source>
        <dbReference type="ARBA" id="ARBA00023136"/>
    </source>
</evidence>
<keyword evidence="12" id="KW-1185">Reference proteome</keyword>
<keyword evidence="4 10" id="KW-0812">Transmembrane</keyword>
<evidence type="ECO:0000313" key="12">
    <source>
        <dbReference type="Proteomes" id="UP000294937"/>
    </source>
</evidence>
<keyword evidence="7 10" id="KW-0472">Membrane</keyword>
<dbReference type="GO" id="GO:0043772">
    <property type="term" value="F:acyl-phosphate glycerol-3-phosphate acyltransferase activity"/>
    <property type="evidence" value="ECO:0007669"/>
    <property type="project" value="InterPro"/>
</dbReference>
<evidence type="ECO:0000256" key="9">
    <source>
        <dbReference type="ARBA" id="ARBA00023264"/>
    </source>
</evidence>
<evidence type="ECO:0000256" key="6">
    <source>
        <dbReference type="ARBA" id="ARBA00023098"/>
    </source>
</evidence>
<keyword evidence="8" id="KW-0594">Phospholipid biosynthesis</keyword>
<evidence type="ECO:0000256" key="2">
    <source>
        <dbReference type="ARBA" id="ARBA00022516"/>
    </source>
</evidence>
<protein>
    <submittedName>
        <fullName evidence="11">Acyl-phosphate glycerol 3-phosphate acyltransferase</fullName>
    </submittedName>
</protein>
<keyword evidence="11" id="KW-0012">Acyltransferase</keyword>
<organism evidence="11 12">
    <name type="scientific">Hazenella coriacea</name>
    <dbReference type="NCBI Taxonomy" id="1179467"/>
    <lineage>
        <taxon>Bacteria</taxon>
        <taxon>Bacillati</taxon>
        <taxon>Bacillota</taxon>
        <taxon>Bacilli</taxon>
        <taxon>Bacillales</taxon>
        <taxon>Thermoactinomycetaceae</taxon>
        <taxon>Hazenella</taxon>
    </lineage>
</organism>
<evidence type="ECO:0000256" key="1">
    <source>
        <dbReference type="ARBA" id="ARBA00022475"/>
    </source>
</evidence>
<dbReference type="PANTHER" id="PTHR30309">
    <property type="entry name" value="INNER MEMBRANE PROTEIN YGIH"/>
    <property type="match status" value="1"/>
</dbReference>
<evidence type="ECO:0000256" key="8">
    <source>
        <dbReference type="ARBA" id="ARBA00023209"/>
    </source>
</evidence>
<dbReference type="GO" id="GO:0005886">
    <property type="term" value="C:plasma membrane"/>
    <property type="evidence" value="ECO:0007669"/>
    <property type="project" value="InterPro"/>
</dbReference>
<dbReference type="GO" id="GO:0008654">
    <property type="term" value="P:phospholipid biosynthetic process"/>
    <property type="evidence" value="ECO:0007669"/>
    <property type="project" value="UniProtKB-KW"/>
</dbReference>
<feature type="transmembrane region" description="Helical" evidence="10">
    <location>
        <begin position="65"/>
        <end position="83"/>
    </location>
</feature>
<keyword evidence="6" id="KW-0443">Lipid metabolism</keyword>
<evidence type="ECO:0000256" key="10">
    <source>
        <dbReference type="SAM" id="Phobius"/>
    </source>
</evidence>
<accession>A0A4R3L7Z5</accession>
<keyword evidence="5 10" id="KW-1133">Transmembrane helix</keyword>
<keyword evidence="1" id="KW-1003">Cell membrane</keyword>
<name>A0A4R3L7Z5_9BACL</name>
<dbReference type="InterPro" id="IPR003811">
    <property type="entry name" value="G3P_acylTferase_PlsY"/>
</dbReference>
<keyword evidence="3 11" id="KW-0808">Transferase</keyword>
<dbReference type="Proteomes" id="UP000294937">
    <property type="component" value="Unassembled WGS sequence"/>
</dbReference>
<feature type="transmembrane region" description="Helical" evidence="10">
    <location>
        <begin position="89"/>
        <end position="113"/>
    </location>
</feature>
<dbReference type="EMBL" id="SMAG01000002">
    <property type="protein sequence ID" value="TCS95913.1"/>
    <property type="molecule type" value="Genomic_DNA"/>
</dbReference>
<feature type="transmembrane region" description="Helical" evidence="10">
    <location>
        <begin position="120"/>
        <end position="137"/>
    </location>
</feature>
<dbReference type="SMART" id="SM01207">
    <property type="entry name" value="G3P_acyltransf"/>
    <property type="match status" value="1"/>
</dbReference>
<evidence type="ECO:0000256" key="3">
    <source>
        <dbReference type="ARBA" id="ARBA00022679"/>
    </source>
</evidence>
<proteinExistence type="predicted"/>
<keyword evidence="9" id="KW-1208">Phospholipid metabolism</keyword>
<keyword evidence="2" id="KW-0444">Lipid biosynthesis</keyword>
<dbReference type="Pfam" id="PF02660">
    <property type="entry name" value="G3P_acyltransf"/>
    <property type="match status" value="1"/>
</dbReference>
<gene>
    <name evidence="11" type="ORF">EDD58_102496</name>
</gene>